<evidence type="ECO:0007829" key="9">
    <source>
        <dbReference type="PeptideAtlas" id="A0A1D6GF31"/>
    </source>
</evidence>
<dbReference type="PANTHER" id="PTHR12320:SF79">
    <property type="entry name" value="PROTEIN PHOSPHATASE"/>
    <property type="match status" value="1"/>
</dbReference>
<feature type="region of interest" description="Disordered" evidence="4">
    <location>
        <begin position="98"/>
        <end position="123"/>
    </location>
</feature>
<keyword evidence="3" id="KW-0464">Manganese</keyword>
<dbReference type="InterPro" id="IPR001932">
    <property type="entry name" value="PPM-type_phosphatase-like_dom"/>
</dbReference>
<feature type="compositionally biased region" description="Polar residues" evidence="4">
    <location>
        <begin position="111"/>
        <end position="123"/>
    </location>
</feature>
<reference evidence="6" key="2">
    <citation type="submission" date="2015-12" db="EMBL/GenBank/DDBJ databases">
        <title>Update maize B73 reference genome by single molecule sequencing technologies.</title>
        <authorList>
            <consortium name="Maize Genome Sequencing Project"/>
            <person name="Ware D."/>
        </authorList>
    </citation>
    <scope>NUCLEOTIDE SEQUENCE</scope>
    <source>
        <tissue evidence="6">Seedling</tissue>
    </source>
</reference>
<dbReference type="RefSeq" id="XP_008644409.1">
    <property type="nucleotide sequence ID" value="XM_008646187.3"/>
</dbReference>
<dbReference type="SMART" id="SM00332">
    <property type="entry name" value="PP2Cc"/>
    <property type="match status" value="1"/>
</dbReference>
<keyword evidence="3" id="KW-0479">Metal-binding</keyword>
<protein>
    <recommendedName>
        <fullName evidence="3">Protein phosphatase</fullName>
        <ecNumber evidence="3">3.1.3.16</ecNumber>
    </recommendedName>
</protein>
<evidence type="ECO:0000256" key="3">
    <source>
        <dbReference type="RuleBase" id="RU366020"/>
    </source>
</evidence>
<keyword evidence="3" id="KW-0378">Hydrolase</keyword>
<dbReference type="SMR" id="A0A1D6GF31"/>
<dbReference type="InterPro" id="IPR039123">
    <property type="entry name" value="PPTC7"/>
</dbReference>
<reference evidence="7" key="4">
    <citation type="submission" date="2021-05" db="UniProtKB">
        <authorList>
            <consortium name="EnsemblPlants"/>
        </authorList>
    </citation>
    <scope>IDENTIFICATION</scope>
    <source>
        <strain evidence="7">cv. B73</strain>
    </source>
</reference>
<dbReference type="SUPFAM" id="SSF81606">
    <property type="entry name" value="PP2C-like"/>
    <property type="match status" value="1"/>
</dbReference>
<accession>A0A1D6GF31</accession>
<dbReference type="GeneID" id="103625788"/>
<evidence type="ECO:0000256" key="2">
    <source>
        <dbReference type="ARBA" id="ARBA00048336"/>
    </source>
</evidence>
<dbReference type="OMA" id="REPWGNR"/>
<evidence type="ECO:0000313" key="8">
    <source>
        <dbReference type="Proteomes" id="UP000007305"/>
    </source>
</evidence>
<evidence type="ECO:0000313" key="6">
    <source>
        <dbReference type="EMBL" id="AQK62178.1"/>
    </source>
</evidence>
<dbReference type="Gramene" id="Zm00001eb212400_T001">
    <property type="protein sequence ID" value="Zm00001eb212400_P001"/>
    <property type="gene ID" value="Zm00001eb212400"/>
</dbReference>
<reference evidence="8" key="1">
    <citation type="journal article" date="2009" name="Science">
        <title>The B73 maize genome: complexity, diversity, and dynamics.</title>
        <authorList>
            <person name="Schnable P.S."/>
            <person name="Ware D."/>
            <person name="Fulton R.S."/>
            <person name="Stein J.C."/>
            <person name="Wei F."/>
            <person name="Pasternak S."/>
            <person name="Liang C."/>
            <person name="Zhang J."/>
            <person name="Fulton L."/>
            <person name="Graves T.A."/>
            <person name="Minx P."/>
            <person name="Reily A.D."/>
            <person name="Courtney L."/>
            <person name="Kruchowski S.S."/>
            <person name="Tomlinson C."/>
            <person name="Strong C."/>
            <person name="Delehaunty K."/>
            <person name="Fronick C."/>
            <person name="Courtney B."/>
            <person name="Rock S.M."/>
            <person name="Belter E."/>
            <person name="Du F."/>
            <person name="Kim K."/>
            <person name="Abbott R.M."/>
            <person name="Cotton M."/>
            <person name="Levy A."/>
            <person name="Marchetto P."/>
            <person name="Ochoa K."/>
            <person name="Jackson S.M."/>
            <person name="Gillam B."/>
            <person name="Chen W."/>
            <person name="Yan L."/>
            <person name="Higginbotham J."/>
            <person name="Cardenas M."/>
            <person name="Waligorski J."/>
            <person name="Applebaum E."/>
            <person name="Phelps L."/>
            <person name="Falcone J."/>
            <person name="Kanchi K."/>
            <person name="Thane T."/>
            <person name="Scimone A."/>
            <person name="Thane N."/>
            <person name="Henke J."/>
            <person name="Wang T."/>
            <person name="Ruppert J."/>
            <person name="Shah N."/>
            <person name="Rotter K."/>
            <person name="Hodges J."/>
            <person name="Ingenthron E."/>
            <person name="Cordes M."/>
            <person name="Kohlberg S."/>
            <person name="Sgro J."/>
            <person name="Delgado B."/>
            <person name="Mead K."/>
            <person name="Chinwalla A."/>
            <person name="Leonard S."/>
            <person name="Crouse K."/>
            <person name="Collura K."/>
            <person name="Kudrna D."/>
            <person name="Currie J."/>
            <person name="He R."/>
            <person name="Angelova A."/>
            <person name="Rajasekar S."/>
            <person name="Mueller T."/>
            <person name="Lomeli R."/>
            <person name="Scara G."/>
            <person name="Ko A."/>
            <person name="Delaney K."/>
            <person name="Wissotski M."/>
            <person name="Lopez G."/>
            <person name="Campos D."/>
            <person name="Braidotti M."/>
            <person name="Ashley E."/>
            <person name="Golser W."/>
            <person name="Kim H."/>
            <person name="Lee S."/>
            <person name="Lin J."/>
            <person name="Dujmic Z."/>
            <person name="Kim W."/>
            <person name="Talag J."/>
            <person name="Zuccolo A."/>
            <person name="Fan C."/>
            <person name="Sebastian A."/>
            <person name="Kramer M."/>
            <person name="Spiegel L."/>
            <person name="Nascimento L."/>
            <person name="Zutavern T."/>
            <person name="Miller B."/>
            <person name="Ambroise C."/>
            <person name="Muller S."/>
            <person name="Spooner W."/>
            <person name="Narechania A."/>
            <person name="Ren L."/>
            <person name="Wei S."/>
            <person name="Kumari S."/>
            <person name="Faga B."/>
            <person name="Levy M.J."/>
            <person name="McMahan L."/>
            <person name="Van Buren P."/>
            <person name="Vaughn M.W."/>
            <person name="Ying K."/>
            <person name="Yeh C.-T."/>
            <person name="Emrich S.J."/>
            <person name="Jia Y."/>
            <person name="Kalyanaraman A."/>
            <person name="Hsia A.-P."/>
            <person name="Barbazuk W.B."/>
            <person name="Baucom R.S."/>
            <person name="Brutnell T.P."/>
            <person name="Carpita N.C."/>
            <person name="Chaparro C."/>
            <person name="Chia J.-M."/>
            <person name="Deragon J.-M."/>
            <person name="Estill J.C."/>
            <person name="Fu Y."/>
            <person name="Jeddeloh J.A."/>
            <person name="Han Y."/>
            <person name="Lee H."/>
            <person name="Li P."/>
            <person name="Lisch D.R."/>
            <person name="Liu S."/>
            <person name="Liu Z."/>
            <person name="Nagel D.H."/>
            <person name="McCann M.C."/>
            <person name="SanMiguel P."/>
            <person name="Myers A.M."/>
            <person name="Nettleton D."/>
            <person name="Nguyen J."/>
            <person name="Penning B.W."/>
            <person name="Ponnala L."/>
            <person name="Schneider K.L."/>
            <person name="Schwartz D.C."/>
            <person name="Sharma A."/>
            <person name="Soderlund C."/>
            <person name="Springer N.M."/>
            <person name="Sun Q."/>
            <person name="Wang H."/>
            <person name="Waterman M."/>
            <person name="Westerman R."/>
            <person name="Wolfgruber T.K."/>
            <person name="Yang L."/>
            <person name="Yu Y."/>
            <person name="Zhang L."/>
            <person name="Zhou S."/>
            <person name="Zhu Q."/>
            <person name="Bennetzen J.L."/>
            <person name="Dawe R.K."/>
            <person name="Jiang J."/>
            <person name="Jiang N."/>
            <person name="Presting G.G."/>
            <person name="Wessler S.R."/>
            <person name="Aluru S."/>
            <person name="Martienssen R.A."/>
            <person name="Clifton S.W."/>
            <person name="McCombie W.R."/>
            <person name="Wing R.A."/>
            <person name="Wilson R.K."/>
        </authorList>
    </citation>
    <scope>NUCLEOTIDE SEQUENCE [LARGE SCALE GENOMIC DNA]</scope>
    <source>
        <strain evidence="8">cv. B73</strain>
    </source>
</reference>
<comment type="catalytic activity">
    <reaction evidence="2 3">
        <text>O-phospho-L-threonyl-[protein] + H2O = L-threonyl-[protein] + phosphate</text>
        <dbReference type="Rhea" id="RHEA:47004"/>
        <dbReference type="Rhea" id="RHEA-COMP:11060"/>
        <dbReference type="Rhea" id="RHEA-COMP:11605"/>
        <dbReference type="ChEBI" id="CHEBI:15377"/>
        <dbReference type="ChEBI" id="CHEBI:30013"/>
        <dbReference type="ChEBI" id="CHEBI:43474"/>
        <dbReference type="ChEBI" id="CHEBI:61977"/>
        <dbReference type="EC" id="3.1.3.16"/>
    </reaction>
</comment>
<reference evidence="7" key="3">
    <citation type="submission" date="2019-07" db="EMBL/GenBank/DDBJ databases">
        <authorList>
            <person name="Seetharam A."/>
            <person name="Woodhouse M."/>
            <person name="Cannon E."/>
        </authorList>
    </citation>
    <scope>NUCLEOTIDE SEQUENCE [LARGE SCALE GENOMIC DNA]</scope>
    <source>
        <strain evidence="7">cv. B73</strain>
    </source>
</reference>
<feature type="domain" description="PPM-type phosphatase" evidence="5">
    <location>
        <begin position="226"/>
        <end position="465"/>
    </location>
</feature>
<keyword evidence="9" id="KW-1267">Proteomics identification</keyword>
<comment type="similarity">
    <text evidence="3">Belongs to the PP2C family.</text>
</comment>
<dbReference type="PANTHER" id="PTHR12320">
    <property type="entry name" value="PROTEIN PHOSPHATASE 2C"/>
    <property type="match status" value="1"/>
</dbReference>
<comment type="cofactor">
    <cofactor evidence="3">
        <name>Mg(2+)</name>
        <dbReference type="ChEBI" id="CHEBI:18420"/>
    </cofactor>
</comment>
<sequence>MLASYGGGGRGVHLSSHKDILLGRGGRSFLLGNTWFLLSTYPARLLHTTDRRAPAAFLAVINRPPCMRPHRAGQGLLQRGGIVMAACGYALGRAELGAAKRQQPDKDPSAGTRSSNVAATGSLGSAARPDVSFRYRGADSCKKVAASLKSSEPWGNRAFWTNAAGPGWKLSFAVEPWTKGFSTSCAAPYSAGATEHQLSLDEKVDNSTVASDSDGKSPVSEKLKFLSGSCYLPHPDKEATGGEDAHFISIDEHVIGVADGVGGWADVGIDAGLYAKELMRNSMSAIKDEPEGTIDPTRVLEKAYMSTKARGSSTACIITLKDQGIHAVNLGDSGFVVVRDGRTVLRSPSQQHDFNLTYQLESGGGSDLPSSAQVFHFPVAPGDVIVAGTDGLFDNLYNNEISGVIVEALRVGLEPQVAAQKIAALARQRATDKNRQSPFASAAQEAGYRYYGGKLDDITVVVSYVKSA</sequence>
<keyword evidence="8" id="KW-1185">Reference proteome</keyword>
<evidence type="ECO:0000256" key="1">
    <source>
        <dbReference type="ARBA" id="ARBA00047761"/>
    </source>
</evidence>
<name>A0A1D6GF31_MAIZE</name>
<evidence type="ECO:0000256" key="4">
    <source>
        <dbReference type="SAM" id="MobiDB-lite"/>
    </source>
</evidence>
<dbReference type="ExpressionAtlas" id="A0A1D6GF31">
    <property type="expression patterns" value="baseline and differential"/>
</dbReference>
<dbReference type="Pfam" id="PF13672">
    <property type="entry name" value="PP2C_2"/>
    <property type="match status" value="1"/>
</dbReference>
<dbReference type="SMART" id="SM00331">
    <property type="entry name" value="PP2C_SIG"/>
    <property type="match status" value="1"/>
</dbReference>
<dbReference type="PaxDb" id="4577-AC210013.4_FGP011"/>
<dbReference type="AlphaFoldDB" id="A0A1D6GF31"/>
<keyword evidence="3" id="KW-0460">Magnesium</keyword>
<dbReference type="PROSITE" id="PS51746">
    <property type="entry name" value="PPM_2"/>
    <property type="match status" value="1"/>
</dbReference>
<dbReference type="EC" id="3.1.3.16" evidence="3"/>
<keyword evidence="3" id="KW-0904">Protein phosphatase</keyword>
<dbReference type="EMBL" id="CM000781">
    <property type="protein sequence ID" value="AQK62178.1"/>
    <property type="molecule type" value="Genomic_DNA"/>
</dbReference>
<comment type="catalytic activity">
    <reaction evidence="1 3">
        <text>O-phospho-L-seryl-[protein] + H2O = L-seryl-[protein] + phosphate</text>
        <dbReference type="Rhea" id="RHEA:20629"/>
        <dbReference type="Rhea" id="RHEA-COMP:9863"/>
        <dbReference type="Rhea" id="RHEA-COMP:11604"/>
        <dbReference type="ChEBI" id="CHEBI:15377"/>
        <dbReference type="ChEBI" id="CHEBI:29999"/>
        <dbReference type="ChEBI" id="CHEBI:43474"/>
        <dbReference type="ChEBI" id="CHEBI:83421"/>
        <dbReference type="EC" id="3.1.3.16"/>
    </reaction>
</comment>
<dbReference type="Gene3D" id="3.60.40.10">
    <property type="entry name" value="PPM-type phosphatase domain"/>
    <property type="match status" value="2"/>
</dbReference>
<dbReference type="eggNOG" id="KOG1379">
    <property type="taxonomic scope" value="Eukaryota"/>
</dbReference>
<dbReference type="KEGG" id="zma:103625788"/>
<gene>
    <name evidence="7" type="primary">LOC103625788</name>
    <name evidence="6" type="ORF">ZEAMMB73_Zm00001d013027</name>
</gene>
<comment type="cofactor">
    <cofactor evidence="3">
        <name>Mn(2+)</name>
        <dbReference type="ChEBI" id="CHEBI:29035"/>
    </cofactor>
</comment>
<dbReference type="IntAct" id="A0A1D6GF31">
    <property type="interactions" value="1"/>
</dbReference>
<dbReference type="EnsemblPlants" id="Zm00001eb212400_T001">
    <property type="protein sequence ID" value="Zm00001eb212400_P001"/>
    <property type="gene ID" value="Zm00001eb212400"/>
</dbReference>
<proteinExistence type="evidence at protein level"/>
<evidence type="ECO:0000259" key="5">
    <source>
        <dbReference type="PROSITE" id="PS51746"/>
    </source>
</evidence>
<dbReference type="GO" id="GO:0046872">
    <property type="term" value="F:metal ion binding"/>
    <property type="evidence" value="ECO:0007669"/>
    <property type="project" value="UniProtKB-UniRule"/>
</dbReference>
<organism evidence="6">
    <name type="scientific">Zea mays</name>
    <name type="common">Maize</name>
    <dbReference type="NCBI Taxonomy" id="4577"/>
    <lineage>
        <taxon>Eukaryota</taxon>
        <taxon>Viridiplantae</taxon>
        <taxon>Streptophyta</taxon>
        <taxon>Embryophyta</taxon>
        <taxon>Tracheophyta</taxon>
        <taxon>Spermatophyta</taxon>
        <taxon>Magnoliopsida</taxon>
        <taxon>Liliopsida</taxon>
        <taxon>Poales</taxon>
        <taxon>Poaceae</taxon>
        <taxon>PACMAD clade</taxon>
        <taxon>Panicoideae</taxon>
        <taxon>Andropogonodae</taxon>
        <taxon>Andropogoneae</taxon>
        <taxon>Tripsacinae</taxon>
        <taxon>Zea</taxon>
    </lineage>
</organism>
<dbReference type="OrthoDB" id="60843at2759"/>
<dbReference type="InterPro" id="IPR036457">
    <property type="entry name" value="PPM-type-like_dom_sf"/>
</dbReference>
<dbReference type="Proteomes" id="UP000007305">
    <property type="component" value="Chromosome 5"/>
</dbReference>
<dbReference type="GO" id="GO:0004722">
    <property type="term" value="F:protein serine/threonine phosphatase activity"/>
    <property type="evidence" value="ECO:0000318"/>
    <property type="project" value="GO_Central"/>
</dbReference>
<evidence type="ECO:0000313" key="7">
    <source>
        <dbReference type="EnsemblPlants" id="Zm00001eb212400_P001"/>
    </source>
</evidence>